<sequence>MHSMTGFAALSGTGQGLSSAWELRSVNARGLDLRLRVPDTVPGLDAALREKLGAALTRGSVSLSLKLEPERKGAQTRLAPEGLGAALDLVAGAEQAAAARGLTLAPSPASAVISMPGVLVSGAEAPDTEALRARLLGEADELIAALVEMRAGEGAALAAILADQIDEIAALIREAAGHLPARTAHMAAGFDAALARLRGGADVDEGRVAQEMAVLAVKADVAEELDRLRAHVGAARGLLAEDAPAGRRLDFLTQEFNREANTLCSKAQYAPLSATGLALKTVIDRFREQVQNVE</sequence>
<dbReference type="InterPro" id="IPR013551">
    <property type="entry name" value="YicC-like_C"/>
</dbReference>
<evidence type="ECO:0000313" key="8">
    <source>
        <dbReference type="EMBL" id="SFR04523.1"/>
    </source>
</evidence>
<dbReference type="Pfam" id="PF08340">
    <property type="entry name" value="YicC-like_C"/>
    <property type="match status" value="1"/>
</dbReference>
<feature type="domain" description="Endoribonuclease YicC-like C-terminal" evidence="7">
    <location>
        <begin position="182"/>
        <end position="294"/>
    </location>
</feature>
<evidence type="ECO:0000256" key="3">
    <source>
        <dbReference type="ARBA" id="ARBA00022759"/>
    </source>
</evidence>
<dbReference type="NCBIfam" id="TIGR00255">
    <property type="entry name" value="YicC/YloC family endoribonuclease"/>
    <property type="match status" value="1"/>
</dbReference>
<evidence type="ECO:0000259" key="7">
    <source>
        <dbReference type="Pfam" id="PF08340"/>
    </source>
</evidence>
<reference evidence="8 9" key="1">
    <citation type="submission" date="2016-10" db="EMBL/GenBank/DDBJ databases">
        <authorList>
            <person name="de Groot N.N."/>
        </authorList>
    </citation>
    <scope>NUCLEOTIDE SEQUENCE [LARGE SCALE GENOMIC DNA]</scope>
    <source>
        <strain evidence="9">KMM 9023,NRIC 0796,JCM 17311,KCTC 23692</strain>
    </source>
</reference>
<comment type="similarity">
    <text evidence="5">Belongs to the YicC/YloC family.</text>
</comment>
<proteinExistence type="inferred from homology"/>
<dbReference type="InterPro" id="IPR013527">
    <property type="entry name" value="YicC-like_N"/>
</dbReference>
<dbReference type="GO" id="GO:0016787">
    <property type="term" value="F:hydrolase activity"/>
    <property type="evidence" value="ECO:0007669"/>
    <property type="project" value="UniProtKB-KW"/>
</dbReference>
<dbReference type="GO" id="GO:0004521">
    <property type="term" value="F:RNA endonuclease activity"/>
    <property type="evidence" value="ECO:0007669"/>
    <property type="project" value="InterPro"/>
</dbReference>
<gene>
    <name evidence="8" type="ORF">SAMN04515673_103192</name>
</gene>
<comment type="cofactor">
    <cofactor evidence="1">
        <name>a divalent metal cation</name>
        <dbReference type="ChEBI" id="CHEBI:60240"/>
    </cofactor>
</comment>
<keyword evidence="9" id="KW-1185">Reference proteome</keyword>
<dbReference type="Proteomes" id="UP000199302">
    <property type="component" value="Unassembled WGS sequence"/>
</dbReference>
<keyword evidence="4" id="KW-0378">Hydrolase</keyword>
<accession>A0A1I6DGF4</accession>
<dbReference type="Pfam" id="PF03755">
    <property type="entry name" value="YicC-like_N"/>
    <property type="match status" value="1"/>
</dbReference>
<dbReference type="PANTHER" id="PTHR30636:SF3">
    <property type="entry name" value="UPF0701 PROTEIN YICC"/>
    <property type="match status" value="1"/>
</dbReference>
<evidence type="ECO:0000256" key="1">
    <source>
        <dbReference type="ARBA" id="ARBA00001968"/>
    </source>
</evidence>
<evidence type="ECO:0000259" key="6">
    <source>
        <dbReference type="Pfam" id="PF03755"/>
    </source>
</evidence>
<dbReference type="EMBL" id="FOYI01000003">
    <property type="protein sequence ID" value="SFR04523.1"/>
    <property type="molecule type" value="Genomic_DNA"/>
</dbReference>
<feature type="domain" description="Endoribonuclease YicC-like N-terminal" evidence="6">
    <location>
        <begin position="1"/>
        <end position="158"/>
    </location>
</feature>
<dbReference type="InterPro" id="IPR005229">
    <property type="entry name" value="YicC/YloC-like"/>
</dbReference>
<dbReference type="PANTHER" id="PTHR30636">
    <property type="entry name" value="UPF0701 PROTEIN YICC"/>
    <property type="match status" value="1"/>
</dbReference>
<evidence type="ECO:0000256" key="2">
    <source>
        <dbReference type="ARBA" id="ARBA00022722"/>
    </source>
</evidence>
<keyword evidence="2" id="KW-0540">Nuclease</keyword>
<evidence type="ECO:0000256" key="4">
    <source>
        <dbReference type="ARBA" id="ARBA00022801"/>
    </source>
</evidence>
<evidence type="ECO:0000256" key="5">
    <source>
        <dbReference type="ARBA" id="ARBA00035648"/>
    </source>
</evidence>
<dbReference type="AlphaFoldDB" id="A0A1I6DGF4"/>
<organism evidence="8 9">
    <name type="scientific">Poseidonocella sedimentorum</name>
    <dbReference type="NCBI Taxonomy" id="871652"/>
    <lineage>
        <taxon>Bacteria</taxon>
        <taxon>Pseudomonadati</taxon>
        <taxon>Pseudomonadota</taxon>
        <taxon>Alphaproteobacteria</taxon>
        <taxon>Rhodobacterales</taxon>
        <taxon>Roseobacteraceae</taxon>
        <taxon>Poseidonocella</taxon>
    </lineage>
</organism>
<name>A0A1I6DGF4_9RHOB</name>
<protein>
    <submittedName>
        <fullName evidence="8">TIGR00255 family protein</fullName>
    </submittedName>
</protein>
<evidence type="ECO:0000313" key="9">
    <source>
        <dbReference type="Proteomes" id="UP000199302"/>
    </source>
</evidence>
<keyword evidence="3" id="KW-0255">Endonuclease</keyword>
<dbReference type="STRING" id="871652.SAMN04515673_103192"/>